<keyword evidence="4 7" id="KW-1133">Transmembrane helix</keyword>
<dbReference type="PANTHER" id="PTHR22950:SF20">
    <property type="entry name" value="AMINO ACID TRANSPORTER (EUROFUNG)"/>
    <property type="match status" value="1"/>
</dbReference>
<gene>
    <name evidence="9" type="ORF">PG996_001717</name>
</gene>
<feature type="transmembrane region" description="Helical" evidence="7">
    <location>
        <begin position="176"/>
        <end position="198"/>
    </location>
</feature>
<feature type="compositionally biased region" description="Basic and acidic residues" evidence="6">
    <location>
        <begin position="13"/>
        <end position="29"/>
    </location>
</feature>
<evidence type="ECO:0000256" key="2">
    <source>
        <dbReference type="ARBA" id="ARBA00008066"/>
    </source>
</evidence>
<protein>
    <recommendedName>
        <fullName evidence="8">Amino acid transporter transmembrane domain-containing protein</fullName>
    </recommendedName>
</protein>
<evidence type="ECO:0000313" key="10">
    <source>
        <dbReference type="Proteomes" id="UP001446871"/>
    </source>
</evidence>
<dbReference type="Gene3D" id="1.20.1740.10">
    <property type="entry name" value="Amino acid/polyamine transporter I"/>
    <property type="match status" value="1"/>
</dbReference>
<feature type="transmembrane region" description="Helical" evidence="7">
    <location>
        <begin position="424"/>
        <end position="443"/>
    </location>
</feature>
<proteinExistence type="inferred from homology"/>
<dbReference type="PANTHER" id="PTHR22950">
    <property type="entry name" value="AMINO ACID TRANSPORTER"/>
    <property type="match status" value="1"/>
</dbReference>
<accession>A0ABR1WHD8</accession>
<evidence type="ECO:0000256" key="7">
    <source>
        <dbReference type="SAM" id="Phobius"/>
    </source>
</evidence>
<feature type="transmembrane region" description="Helical" evidence="7">
    <location>
        <begin position="381"/>
        <end position="404"/>
    </location>
</feature>
<feature type="region of interest" description="Disordered" evidence="6">
    <location>
        <begin position="1"/>
        <end position="29"/>
    </location>
</feature>
<feature type="transmembrane region" description="Helical" evidence="7">
    <location>
        <begin position="337"/>
        <end position="360"/>
    </location>
</feature>
<evidence type="ECO:0000256" key="5">
    <source>
        <dbReference type="ARBA" id="ARBA00023136"/>
    </source>
</evidence>
<evidence type="ECO:0000256" key="3">
    <source>
        <dbReference type="ARBA" id="ARBA00022692"/>
    </source>
</evidence>
<comment type="caution">
    <text evidence="9">The sequence shown here is derived from an EMBL/GenBank/DDBJ whole genome shotgun (WGS) entry which is preliminary data.</text>
</comment>
<sequence length="616" mass="67647">MMANSASGLPSKEAVDERRVDGYDAEATTRETKPTGWAAWFGGPTVKIGPRIAPVVAPLNSNINTSDSELDSKDILMKQIESEENSAIQYHCRIVVLRVHMSGECTLVPTATIPIYDEPGGSYRTVEATLASDDGDATECIMANPASSVSFLGKLSWPLAISWQVALTDTNTTASLILTIVQALIVLYTSIVLWEFCLRHPEVRDVCDIGQMLFWGKKWAWWATAIMFILNNTFIQGLHILIGAKYLNTMVGPESSVHCQTVAFGIIVALISWVCSLPRTFEMLSKLGTASAFFTFISVVLATVFAAVQTNPANFHESPGTSPAGAALPFGSPIVTAIPIAGTTFVSGLNAFLNISYTFIGQITLPSFIAEMKEPRDFPKALWACTIAEILVFSIVGGVTYAYVGNQYMTSPAFGSLEDLYKKVSFSFMIPTLIFLGVLYASVSARFIFFRLFQGSRHKNDHTLIGWASWSGILLGTWILAFIIANVIPFFSSLLSLMSSLFDSFFGFIFWGIAYFRMRKADGSVALLKDRSFRGWFEGVLNIIIVLTGLFFLTAGTYASVEGIIEEFEAGTVGSIFHAVQYSKFTKKRSLHSGRFEIIACAANCIQWMPDFYHGF</sequence>
<dbReference type="EMBL" id="JAQQWM010000001">
    <property type="protein sequence ID" value="KAK8082936.1"/>
    <property type="molecule type" value="Genomic_DNA"/>
</dbReference>
<feature type="transmembrane region" description="Helical" evidence="7">
    <location>
        <begin position="287"/>
        <end position="308"/>
    </location>
</feature>
<feature type="domain" description="Amino acid transporter transmembrane" evidence="8">
    <location>
        <begin position="174"/>
        <end position="560"/>
    </location>
</feature>
<feature type="transmembrane region" description="Helical" evidence="7">
    <location>
        <begin position="464"/>
        <end position="488"/>
    </location>
</feature>
<feature type="transmembrane region" description="Helical" evidence="7">
    <location>
        <begin position="494"/>
        <end position="516"/>
    </location>
</feature>
<evidence type="ECO:0000313" key="9">
    <source>
        <dbReference type="EMBL" id="KAK8082936.1"/>
    </source>
</evidence>
<feature type="transmembrane region" description="Helical" evidence="7">
    <location>
        <begin position="219"/>
        <end position="243"/>
    </location>
</feature>
<evidence type="ECO:0000256" key="1">
    <source>
        <dbReference type="ARBA" id="ARBA00004141"/>
    </source>
</evidence>
<dbReference type="Pfam" id="PF01490">
    <property type="entry name" value="Aa_trans"/>
    <property type="match status" value="1"/>
</dbReference>
<evidence type="ECO:0000256" key="4">
    <source>
        <dbReference type="ARBA" id="ARBA00022989"/>
    </source>
</evidence>
<dbReference type="InterPro" id="IPR013057">
    <property type="entry name" value="AA_transpt_TM"/>
</dbReference>
<dbReference type="Proteomes" id="UP001446871">
    <property type="component" value="Unassembled WGS sequence"/>
</dbReference>
<evidence type="ECO:0000256" key="6">
    <source>
        <dbReference type="SAM" id="MobiDB-lite"/>
    </source>
</evidence>
<comment type="subcellular location">
    <subcellularLocation>
        <location evidence="1">Membrane</location>
        <topology evidence="1">Multi-pass membrane protein</topology>
    </subcellularLocation>
</comment>
<comment type="similarity">
    <text evidence="2">Belongs to the amino acid/polyamine transporter 2 family.</text>
</comment>
<evidence type="ECO:0000259" key="8">
    <source>
        <dbReference type="Pfam" id="PF01490"/>
    </source>
</evidence>
<reference evidence="9 10" key="1">
    <citation type="submission" date="2023-01" db="EMBL/GenBank/DDBJ databases">
        <title>Analysis of 21 Apiospora genomes using comparative genomics revels a genus with tremendous synthesis potential of carbohydrate active enzymes and secondary metabolites.</title>
        <authorList>
            <person name="Sorensen T."/>
        </authorList>
    </citation>
    <scope>NUCLEOTIDE SEQUENCE [LARGE SCALE GENOMIC DNA]</scope>
    <source>
        <strain evidence="9 10">CBS 83171</strain>
    </source>
</reference>
<feature type="transmembrane region" description="Helical" evidence="7">
    <location>
        <begin position="255"/>
        <end position="275"/>
    </location>
</feature>
<keyword evidence="3 7" id="KW-0812">Transmembrane</keyword>
<feature type="transmembrane region" description="Helical" evidence="7">
    <location>
        <begin position="536"/>
        <end position="559"/>
    </location>
</feature>
<organism evidence="9 10">
    <name type="scientific">Apiospora saccharicola</name>
    <dbReference type="NCBI Taxonomy" id="335842"/>
    <lineage>
        <taxon>Eukaryota</taxon>
        <taxon>Fungi</taxon>
        <taxon>Dikarya</taxon>
        <taxon>Ascomycota</taxon>
        <taxon>Pezizomycotina</taxon>
        <taxon>Sordariomycetes</taxon>
        <taxon>Xylariomycetidae</taxon>
        <taxon>Amphisphaeriales</taxon>
        <taxon>Apiosporaceae</taxon>
        <taxon>Apiospora</taxon>
    </lineage>
</organism>
<name>A0ABR1WHD8_9PEZI</name>
<keyword evidence="10" id="KW-1185">Reference proteome</keyword>
<keyword evidence="5 7" id="KW-0472">Membrane</keyword>